<evidence type="ECO:0000256" key="4">
    <source>
        <dbReference type="ARBA" id="ARBA00023163"/>
    </source>
</evidence>
<evidence type="ECO:0000256" key="5">
    <source>
        <dbReference type="ARBA" id="ARBA00023242"/>
    </source>
</evidence>
<comment type="subcellular location">
    <subcellularLocation>
        <location evidence="1">Nucleus</location>
    </subcellularLocation>
</comment>
<evidence type="ECO:0000256" key="1">
    <source>
        <dbReference type="ARBA" id="ARBA00004123"/>
    </source>
</evidence>
<keyword evidence="5" id="KW-0539">Nucleus</keyword>
<proteinExistence type="predicted"/>
<evidence type="ECO:0000313" key="7">
    <source>
        <dbReference type="EMBL" id="KAF3527209.1"/>
    </source>
</evidence>
<dbReference type="InterPro" id="IPR003340">
    <property type="entry name" value="B3_DNA-bd"/>
</dbReference>
<dbReference type="SUPFAM" id="SSF101936">
    <property type="entry name" value="DNA-binding pseudobarrel domain"/>
    <property type="match status" value="2"/>
</dbReference>
<reference evidence="7 8" key="1">
    <citation type="journal article" date="2020" name="BMC Genomics">
        <title>Intraspecific diversification of the crop wild relative Brassica cretica Lam. using demographic model selection.</title>
        <authorList>
            <person name="Kioukis A."/>
            <person name="Michalopoulou V.A."/>
            <person name="Briers L."/>
            <person name="Pirintsos S."/>
            <person name="Studholme D.J."/>
            <person name="Pavlidis P."/>
            <person name="Sarris P.F."/>
        </authorList>
    </citation>
    <scope>NUCLEOTIDE SEQUENCE [LARGE SCALE GENOMIC DNA]</scope>
    <source>
        <strain evidence="8">cv. PFS-1207/04</strain>
    </source>
</reference>
<name>A0ABQ7B4N3_BRACR</name>
<evidence type="ECO:0000313" key="8">
    <source>
        <dbReference type="Proteomes" id="UP000266723"/>
    </source>
</evidence>
<gene>
    <name evidence="7" type="ORF">DY000_02036878</name>
</gene>
<comment type="caution">
    <text evidence="7">The sequence shown here is derived from an EMBL/GenBank/DDBJ whole genome shotgun (WGS) entry which is preliminary data.</text>
</comment>
<protein>
    <recommendedName>
        <fullName evidence="6">TF-B3 domain-containing protein</fullName>
    </recommendedName>
</protein>
<dbReference type="EMBL" id="QGKV02001507">
    <property type="protein sequence ID" value="KAF3527209.1"/>
    <property type="molecule type" value="Genomic_DNA"/>
</dbReference>
<evidence type="ECO:0000256" key="3">
    <source>
        <dbReference type="ARBA" id="ARBA00023125"/>
    </source>
</evidence>
<dbReference type="InterPro" id="IPR039218">
    <property type="entry name" value="REM_fam"/>
</dbReference>
<dbReference type="Proteomes" id="UP000266723">
    <property type="component" value="Unassembled WGS sequence"/>
</dbReference>
<dbReference type="Pfam" id="PF02362">
    <property type="entry name" value="B3"/>
    <property type="match status" value="2"/>
</dbReference>
<evidence type="ECO:0000256" key="2">
    <source>
        <dbReference type="ARBA" id="ARBA00023015"/>
    </source>
</evidence>
<dbReference type="PROSITE" id="PS50863">
    <property type="entry name" value="B3"/>
    <property type="match status" value="2"/>
</dbReference>
<keyword evidence="3" id="KW-0238">DNA-binding</keyword>
<organism evidence="7 8">
    <name type="scientific">Brassica cretica</name>
    <name type="common">Mustard</name>
    <dbReference type="NCBI Taxonomy" id="69181"/>
    <lineage>
        <taxon>Eukaryota</taxon>
        <taxon>Viridiplantae</taxon>
        <taxon>Streptophyta</taxon>
        <taxon>Embryophyta</taxon>
        <taxon>Tracheophyta</taxon>
        <taxon>Spermatophyta</taxon>
        <taxon>Magnoliopsida</taxon>
        <taxon>eudicotyledons</taxon>
        <taxon>Gunneridae</taxon>
        <taxon>Pentapetalae</taxon>
        <taxon>rosids</taxon>
        <taxon>malvids</taxon>
        <taxon>Brassicales</taxon>
        <taxon>Brassicaceae</taxon>
        <taxon>Brassiceae</taxon>
        <taxon>Brassica</taxon>
    </lineage>
</organism>
<dbReference type="CDD" id="cd10017">
    <property type="entry name" value="B3_DNA"/>
    <property type="match status" value="2"/>
</dbReference>
<keyword evidence="2" id="KW-0805">Transcription regulation</keyword>
<dbReference type="PANTHER" id="PTHR31674:SF56">
    <property type="entry name" value="TF-B3 DOMAIN-CONTAINING PROTEIN"/>
    <property type="match status" value="1"/>
</dbReference>
<keyword evidence="8" id="KW-1185">Reference proteome</keyword>
<dbReference type="InterPro" id="IPR015300">
    <property type="entry name" value="DNA-bd_pseudobarrel_sf"/>
</dbReference>
<dbReference type="Gene3D" id="2.40.330.10">
    <property type="entry name" value="DNA-binding pseudobarrel domain"/>
    <property type="match status" value="2"/>
</dbReference>
<dbReference type="SMART" id="SM01019">
    <property type="entry name" value="B3"/>
    <property type="match status" value="2"/>
</dbReference>
<accession>A0ABQ7B4N3</accession>
<sequence length="407" mass="45999">MVVPPPQPSLFQLTFLTGDKPILQTLDDEFIRDSSLVNKEADSSSDCFLRARVTPYSLTKDRLDLSKDFKFMLFDEHKKPFEIYLVNEKGRKRTLRLSRNISSGAFYITRGWSNFCAANGLIRGDFCYFKLSESGERPVLLLCSHESGNGHEDKKEEEEEEEECPEADTLKICSVGGCSNEKNTPSRFLTRKFTPSRFKTGQLYISMLSSGVLRESGIKKSGEITLLDNDGRKWPSYLNKTGQPGGEWCYIRKGWREMCEANGVEVNDSFVLELICEAANPIFKFHSKIKNKGKGNIVTSKKRALHARTVERTPGVEIDGERGSKRGCTRVSNRSNTYLKGKQPESCSVSDQVANVRQSVLDTLNTIRHFKAELKTRERNLEASLLELDDLGERILGINKILNNNLA</sequence>
<feature type="domain" description="TF-B3" evidence="6">
    <location>
        <begin position="188"/>
        <end position="288"/>
    </location>
</feature>
<dbReference type="PANTHER" id="PTHR31674">
    <property type="entry name" value="B3 DOMAIN-CONTAINING PROTEIN REM-LIKE 3-RELATED"/>
    <property type="match status" value="1"/>
</dbReference>
<evidence type="ECO:0000259" key="6">
    <source>
        <dbReference type="PROSITE" id="PS50863"/>
    </source>
</evidence>
<feature type="domain" description="TF-B3" evidence="6">
    <location>
        <begin position="48"/>
        <end position="145"/>
    </location>
</feature>
<keyword evidence="4" id="KW-0804">Transcription</keyword>